<comment type="similarity">
    <text evidence="2 7">Belongs to the HSF family.</text>
</comment>
<keyword evidence="4" id="KW-0238">DNA-binding</keyword>
<dbReference type="SUPFAM" id="SSF46785">
    <property type="entry name" value="Winged helix' DNA-binding domain"/>
    <property type="match status" value="1"/>
</dbReference>
<dbReference type="OrthoDB" id="60033at2759"/>
<dbReference type="PANTHER" id="PTHR10015:SF427">
    <property type="entry name" value="HEAT SHOCK FACTOR PROTEIN"/>
    <property type="match status" value="1"/>
</dbReference>
<evidence type="ECO:0000256" key="7">
    <source>
        <dbReference type="RuleBase" id="RU004020"/>
    </source>
</evidence>
<dbReference type="Proteomes" id="UP000716291">
    <property type="component" value="Unassembled WGS sequence"/>
</dbReference>
<keyword evidence="5" id="KW-0804">Transcription</keyword>
<gene>
    <name evidence="10" type="ORF">G6F64_005924</name>
</gene>
<keyword evidence="11" id="KW-1185">Reference proteome</keyword>
<dbReference type="PROSITE" id="PS00434">
    <property type="entry name" value="HSF_DOMAIN"/>
    <property type="match status" value="1"/>
</dbReference>
<keyword evidence="3" id="KW-0805">Transcription regulation</keyword>
<dbReference type="PRINTS" id="PR00056">
    <property type="entry name" value="HSFDOMAIN"/>
</dbReference>
<evidence type="ECO:0000256" key="3">
    <source>
        <dbReference type="ARBA" id="ARBA00023015"/>
    </source>
</evidence>
<dbReference type="SMART" id="SM00415">
    <property type="entry name" value="HSF"/>
    <property type="match status" value="1"/>
</dbReference>
<dbReference type="InterPro" id="IPR036390">
    <property type="entry name" value="WH_DNA-bd_sf"/>
</dbReference>
<evidence type="ECO:0000256" key="1">
    <source>
        <dbReference type="ARBA" id="ARBA00004123"/>
    </source>
</evidence>
<protein>
    <recommendedName>
        <fullName evidence="9">HSF-type DNA-binding domain-containing protein</fullName>
    </recommendedName>
</protein>
<dbReference type="InterPro" id="IPR036388">
    <property type="entry name" value="WH-like_DNA-bd_sf"/>
</dbReference>
<dbReference type="GO" id="GO:0003700">
    <property type="term" value="F:DNA-binding transcription factor activity"/>
    <property type="evidence" value="ECO:0007669"/>
    <property type="project" value="InterPro"/>
</dbReference>
<evidence type="ECO:0000313" key="10">
    <source>
        <dbReference type="EMBL" id="KAG1308607.1"/>
    </source>
</evidence>
<feature type="coiled-coil region" evidence="8">
    <location>
        <begin position="179"/>
        <end position="206"/>
    </location>
</feature>
<evidence type="ECO:0000256" key="8">
    <source>
        <dbReference type="SAM" id="Coils"/>
    </source>
</evidence>
<dbReference type="AlphaFoldDB" id="A0A9P6XAA8"/>
<evidence type="ECO:0000256" key="4">
    <source>
        <dbReference type="ARBA" id="ARBA00023125"/>
    </source>
</evidence>
<dbReference type="GO" id="GO:0005634">
    <property type="term" value="C:nucleus"/>
    <property type="evidence" value="ECO:0007669"/>
    <property type="project" value="UniProtKB-SubCell"/>
</dbReference>
<accession>A0A9P6XAA8</accession>
<evidence type="ECO:0000256" key="5">
    <source>
        <dbReference type="ARBA" id="ARBA00023163"/>
    </source>
</evidence>
<proteinExistence type="inferred from homology"/>
<evidence type="ECO:0000256" key="2">
    <source>
        <dbReference type="ARBA" id="ARBA00006403"/>
    </source>
</evidence>
<keyword evidence="8" id="KW-0175">Coiled coil</keyword>
<dbReference type="InterPro" id="IPR000232">
    <property type="entry name" value="HSF_DNA-bd"/>
</dbReference>
<dbReference type="FunFam" id="1.10.10.10:FF:000027">
    <property type="entry name" value="Heat shock transcription factor 1"/>
    <property type="match status" value="1"/>
</dbReference>
<comment type="caution">
    <text evidence="10">The sequence shown here is derived from an EMBL/GenBank/DDBJ whole genome shotgun (WGS) entry which is preliminary data.</text>
</comment>
<dbReference type="PANTHER" id="PTHR10015">
    <property type="entry name" value="HEAT SHOCK TRANSCRIPTION FACTOR"/>
    <property type="match status" value="1"/>
</dbReference>
<comment type="subcellular location">
    <subcellularLocation>
        <location evidence="1">Nucleus</location>
    </subcellularLocation>
</comment>
<dbReference type="GO" id="GO:0043565">
    <property type="term" value="F:sequence-specific DNA binding"/>
    <property type="evidence" value="ECO:0007669"/>
    <property type="project" value="InterPro"/>
</dbReference>
<keyword evidence="6" id="KW-0539">Nucleus</keyword>
<sequence>MSESNYINIPQPTIDDGYNFTYKRHSISSTSSSGSLWEEEEHQKQSSTKAVNIFIGKLFSMVNDLCNQHLISWSSTGNTFFIYNAPRFSQEILPIYFKHSNYSSFVRQLNMYGFHKINKSPRGQRGNNEFELWEFSHPRFQKDRPDLLEGIKRKAMDTEILRRENNDIHTTVAMMQSSQADLLHRYKELQNNYSNLLQSVEEMKKTQLQQQILIKSLMQKTSAKEASPSNSDMTIASNPVCQYIQQSPQLPQDILCPSFNQDQLWYLPPSPVSSNHLLSPSFGNVHLININPQ</sequence>
<evidence type="ECO:0000313" key="11">
    <source>
        <dbReference type="Proteomes" id="UP000716291"/>
    </source>
</evidence>
<name>A0A9P6XAA8_RHIOR</name>
<evidence type="ECO:0000256" key="6">
    <source>
        <dbReference type="ARBA" id="ARBA00023242"/>
    </source>
</evidence>
<feature type="domain" description="HSF-type DNA-binding" evidence="9">
    <location>
        <begin position="93"/>
        <end position="117"/>
    </location>
</feature>
<dbReference type="Gene3D" id="1.10.10.10">
    <property type="entry name" value="Winged helix-like DNA-binding domain superfamily/Winged helix DNA-binding domain"/>
    <property type="match status" value="1"/>
</dbReference>
<dbReference type="EMBL" id="JAANQT010000756">
    <property type="protein sequence ID" value="KAG1308607.1"/>
    <property type="molecule type" value="Genomic_DNA"/>
</dbReference>
<evidence type="ECO:0000259" key="9">
    <source>
        <dbReference type="PROSITE" id="PS00434"/>
    </source>
</evidence>
<dbReference type="Pfam" id="PF00447">
    <property type="entry name" value="HSF_DNA-bind"/>
    <property type="match status" value="1"/>
</dbReference>
<organism evidence="10 11">
    <name type="scientific">Rhizopus oryzae</name>
    <name type="common">Mucormycosis agent</name>
    <name type="synonym">Rhizopus arrhizus var. delemar</name>
    <dbReference type="NCBI Taxonomy" id="64495"/>
    <lineage>
        <taxon>Eukaryota</taxon>
        <taxon>Fungi</taxon>
        <taxon>Fungi incertae sedis</taxon>
        <taxon>Mucoromycota</taxon>
        <taxon>Mucoromycotina</taxon>
        <taxon>Mucoromycetes</taxon>
        <taxon>Mucorales</taxon>
        <taxon>Mucorineae</taxon>
        <taxon>Rhizopodaceae</taxon>
        <taxon>Rhizopus</taxon>
    </lineage>
</organism>
<reference evidence="10" key="1">
    <citation type="journal article" date="2020" name="Microb. Genom.">
        <title>Genetic diversity of clinical and environmental Mucorales isolates obtained from an investigation of mucormycosis cases among solid organ transplant recipients.</title>
        <authorList>
            <person name="Nguyen M.H."/>
            <person name="Kaul D."/>
            <person name="Muto C."/>
            <person name="Cheng S.J."/>
            <person name="Richter R.A."/>
            <person name="Bruno V.M."/>
            <person name="Liu G."/>
            <person name="Beyhan S."/>
            <person name="Sundermann A.J."/>
            <person name="Mounaud S."/>
            <person name="Pasculle A.W."/>
            <person name="Nierman W.C."/>
            <person name="Driscoll E."/>
            <person name="Cumbie R."/>
            <person name="Clancy C.J."/>
            <person name="Dupont C.L."/>
        </authorList>
    </citation>
    <scope>NUCLEOTIDE SEQUENCE</scope>
    <source>
        <strain evidence="10">GL11</strain>
    </source>
</reference>